<accession>A0A8J5GE89</accession>
<dbReference type="GO" id="GO:0009909">
    <property type="term" value="P:regulation of flower development"/>
    <property type="evidence" value="ECO:0007669"/>
    <property type="project" value="InterPro"/>
</dbReference>
<evidence type="ECO:0000313" key="3">
    <source>
        <dbReference type="Proteomes" id="UP000734854"/>
    </source>
</evidence>
<evidence type="ECO:0000313" key="2">
    <source>
        <dbReference type="EMBL" id="KAG6502814.1"/>
    </source>
</evidence>
<comment type="similarity">
    <text evidence="1">Belongs to the FPF1 family.</text>
</comment>
<protein>
    <submittedName>
        <fullName evidence="2">Uncharacterized protein</fullName>
    </submittedName>
</protein>
<proteinExistence type="inferred from homology"/>
<dbReference type="AlphaFoldDB" id="A0A8J5GE89"/>
<keyword evidence="3" id="KW-1185">Reference proteome</keyword>
<reference evidence="2 3" key="1">
    <citation type="submission" date="2020-08" db="EMBL/GenBank/DDBJ databases">
        <title>Plant Genome Project.</title>
        <authorList>
            <person name="Zhang R.-G."/>
        </authorList>
    </citation>
    <scope>NUCLEOTIDE SEQUENCE [LARGE SCALE GENOMIC DNA]</scope>
    <source>
        <tissue evidence="2">Rhizome</tissue>
    </source>
</reference>
<organism evidence="2 3">
    <name type="scientific">Zingiber officinale</name>
    <name type="common">Ginger</name>
    <name type="synonym">Amomum zingiber</name>
    <dbReference type="NCBI Taxonomy" id="94328"/>
    <lineage>
        <taxon>Eukaryota</taxon>
        <taxon>Viridiplantae</taxon>
        <taxon>Streptophyta</taxon>
        <taxon>Embryophyta</taxon>
        <taxon>Tracheophyta</taxon>
        <taxon>Spermatophyta</taxon>
        <taxon>Magnoliopsida</taxon>
        <taxon>Liliopsida</taxon>
        <taxon>Zingiberales</taxon>
        <taxon>Zingiberaceae</taxon>
        <taxon>Zingiber</taxon>
    </lineage>
</organism>
<dbReference type="InterPro" id="IPR039274">
    <property type="entry name" value="FPF1"/>
</dbReference>
<dbReference type="EMBL" id="JACMSC010000010">
    <property type="protein sequence ID" value="KAG6502814.1"/>
    <property type="molecule type" value="Genomic_DNA"/>
</dbReference>
<comment type="caution">
    <text evidence="2">The sequence shown here is derived from an EMBL/GenBank/DDBJ whole genome shotgun (WGS) entry which is preliminary data.</text>
</comment>
<gene>
    <name evidence="2" type="ORF">ZIOFF_035102</name>
</gene>
<dbReference type="Proteomes" id="UP000734854">
    <property type="component" value="Unassembled WGS sequence"/>
</dbReference>
<evidence type="ECO:0000256" key="1">
    <source>
        <dbReference type="ARBA" id="ARBA00008013"/>
    </source>
</evidence>
<name>A0A8J5GE89_ZINOF</name>
<dbReference type="PANTHER" id="PTHR33433">
    <property type="entry name" value="FLOWERING-PROMOTING FACTOR 1-LIKE PROTEIN 1"/>
    <property type="match status" value="1"/>
</dbReference>
<sequence length="124" mass="14053">MSKVWEFKNGVMRKVENPGSSRPRKVLVYLPAVELVLSSSSGVMSEVWEFKNGMMRKVENPGGCRPRKLLVYLPAVEVITSHQMLENRLRDEGWVHYLEMPLELIQPPNTTSLCSSTSASPSYK</sequence>